<accession>A0ACB7VXK1</accession>
<comment type="caution">
    <text evidence="1">The sequence shown here is derived from an EMBL/GenBank/DDBJ whole genome shotgun (WGS) entry which is preliminary data.</text>
</comment>
<keyword evidence="2" id="KW-1185">Reference proteome</keyword>
<protein>
    <submittedName>
        <fullName evidence="1">Transcription factor GRAS domain-containing protein</fullName>
    </submittedName>
</protein>
<evidence type="ECO:0000313" key="2">
    <source>
        <dbReference type="Proteomes" id="UP000827976"/>
    </source>
</evidence>
<gene>
    <name evidence="1" type="ORF">IHE45_06G059900</name>
</gene>
<proteinExistence type="predicted"/>
<name>A0ACB7VXK1_DIOAL</name>
<reference evidence="2" key="1">
    <citation type="journal article" date="2022" name="Nat. Commun.">
        <title>Chromosome evolution and the genetic basis of agronomically important traits in greater yam.</title>
        <authorList>
            <person name="Bredeson J.V."/>
            <person name="Lyons J.B."/>
            <person name="Oniyinde I.O."/>
            <person name="Okereke N.R."/>
            <person name="Kolade O."/>
            <person name="Nnabue I."/>
            <person name="Nwadili C.O."/>
            <person name="Hribova E."/>
            <person name="Parker M."/>
            <person name="Nwogha J."/>
            <person name="Shu S."/>
            <person name="Carlson J."/>
            <person name="Kariba R."/>
            <person name="Muthemba S."/>
            <person name="Knop K."/>
            <person name="Barton G.J."/>
            <person name="Sherwood A.V."/>
            <person name="Lopez-Montes A."/>
            <person name="Asiedu R."/>
            <person name="Jamnadass R."/>
            <person name="Muchugi A."/>
            <person name="Goodstein D."/>
            <person name="Egesi C.N."/>
            <person name="Featherston J."/>
            <person name="Asfaw A."/>
            <person name="Simpson G.G."/>
            <person name="Dolezel J."/>
            <person name="Hendre P.S."/>
            <person name="Van Deynze A."/>
            <person name="Kumar P.L."/>
            <person name="Obidiegwu J.E."/>
            <person name="Bhattacharjee R."/>
            <person name="Rokhsar D.S."/>
        </authorList>
    </citation>
    <scope>NUCLEOTIDE SEQUENCE [LARGE SCALE GENOMIC DNA]</scope>
    <source>
        <strain evidence="2">cv. TDa95/00328</strain>
    </source>
</reference>
<dbReference type="Proteomes" id="UP000827976">
    <property type="component" value="Chromosome 6"/>
</dbReference>
<organism evidence="1 2">
    <name type="scientific">Dioscorea alata</name>
    <name type="common">Purple yam</name>
    <dbReference type="NCBI Taxonomy" id="55571"/>
    <lineage>
        <taxon>Eukaryota</taxon>
        <taxon>Viridiplantae</taxon>
        <taxon>Streptophyta</taxon>
        <taxon>Embryophyta</taxon>
        <taxon>Tracheophyta</taxon>
        <taxon>Spermatophyta</taxon>
        <taxon>Magnoliopsida</taxon>
        <taxon>Liliopsida</taxon>
        <taxon>Dioscoreales</taxon>
        <taxon>Dioscoreaceae</taxon>
        <taxon>Dioscorea</taxon>
    </lineage>
</organism>
<sequence>MMEVVMDEGGDISGCSSTTTTTIDDDLNHALADWSPLIVHSPMFSGTNNLPSLTETIIDKITPNKEVGVEVEEDNKGLRLLHLLMASAEALSGPTNKGKSNDLAKVILARLKELLVLSSEIRSPTNMESLALHFTKALESLTYVSISHGNTAGAGDFLTAFQLLQDMSPYIKFGHFTANQAIIESVACDRRIHIIDYDIMEGVQWAALMQDLVSKNDGLPPPHLRVTALARAGCKQVINVQETGRRLIAFANSIGQPFSFSQCRLDSSDKLCASRIKVVKGEALVVNIMRHLPHSPHRSQTSISSIINLVASLSPRLITVVEEENEEMEKGEGFISRFRQVLHRYSAVWDSLEAGFPMQKIARGMVEKVIFGPRIAEDVKMAFERSDGEMEMEKEIGVAEKLNVAGFRPEKISFFNHCQARLLVGLFHEGYRVEEKGVNKIVLGWKSRPLLLASVWSSPVRSLGE</sequence>
<dbReference type="EMBL" id="CM037016">
    <property type="protein sequence ID" value="KAH7679461.1"/>
    <property type="molecule type" value="Genomic_DNA"/>
</dbReference>
<evidence type="ECO:0000313" key="1">
    <source>
        <dbReference type="EMBL" id="KAH7679461.1"/>
    </source>
</evidence>